<proteinExistence type="predicted"/>
<feature type="region of interest" description="Disordered" evidence="2">
    <location>
        <begin position="641"/>
        <end position="667"/>
    </location>
</feature>
<dbReference type="GO" id="GO:0005737">
    <property type="term" value="C:cytoplasm"/>
    <property type="evidence" value="ECO:0007669"/>
    <property type="project" value="TreeGrafter"/>
</dbReference>
<dbReference type="InterPro" id="IPR045095">
    <property type="entry name" value="ACDP"/>
</dbReference>
<keyword evidence="3" id="KW-1133">Transmembrane helix</keyword>
<dbReference type="Pfam" id="PF01595">
    <property type="entry name" value="CNNM"/>
    <property type="match status" value="1"/>
</dbReference>
<keyword evidence="1" id="KW-0677">Repeat</keyword>
<dbReference type="GeneID" id="28831453"/>
<sequence>MNNYFGQPLWTDNDLGRRDDFQSSTSIATATPTPTGNNLRWSTESKNYTFTVYHGTANFAMQFLASNILTTAALISGLILGLCGLNMTLLQLRASTGTPKERKHARAVIKLKKHETWMLCSLIIVSVGLGESFPFLVQAIYPGGKMWVSILVSTLCIAIVGEILPQYIIPRRAVAWGYYCRFTIWACMFITAIISFPLAWLLDTIAGQKDQTEIFTNEELGGIIRHHEKSEKHGGDLGQDTSRIMLGALKLDSREVGGEIAAVPEPANDEKDLEKADLVVVDGMIVKWSAVKAIRIDERVDEAFVKKIRGWSYSRIPVIGTAGKEREHEQADTMEWTENTRIHGFLHIKSLIGIDIKFPENPETPLLVKDLDLYPLPIVREDMSVYELLNLFQSGMSRMALVVPSDTLTCSAGAVWTVTERINEQTALNLEEAYKNHQWSMDYLVAARAAIEKGVDEKLDSPGIMSPKPIGIVTFEDIIDTILQKTSRDEKDFFERNTATPPTKTRKAGDFPVDMDALAHSQSSPQCQVKQVSHASKGPFEVAKNTLRKRKVTNEETACAIDSTGRVFNTRQSGPCAMDGAYENSSEARSNELQVKKTRSDCIGSSYTQNSNGGFHAGESSHSVDRGNMLTAEDIAELASAASSNHPKCSYESNTMRSLPSHKHHSRSLSDELKQTFRHVSAAPKLPTLRRLTSFSKDTASSFEKQSGVGKDPAELVMPEPSTAAGSGMYYGRRGFNPNASGYDVDESMEEFFERTTNQHVPEKSGDTLSLNSSDNEQDGEEDVTCLYDAFPVPITRASPEVSHVHHSLVPIKEEAEKTYNGFPMELLDDDKEERTPKYISSTMPRTMGPTDFVRLENAREKSAHEREQSFHDDRALLPSQRKSMQHDEESVSAIRSTSLWF</sequence>
<name>A0A132B4F6_MOLSC</name>
<evidence type="ECO:0000259" key="4">
    <source>
        <dbReference type="Pfam" id="PF01595"/>
    </source>
</evidence>
<feature type="compositionally biased region" description="Polar residues" evidence="2">
    <location>
        <begin position="641"/>
        <end position="658"/>
    </location>
</feature>
<dbReference type="InParanoid" id="A0A132B4F6"/>
<dbReference type="OrthoDB" id="5353557at2759"/>
<dbReference type="AlphaFoldDB" id="A0A132B4F6"/>
<dbReference type="InterPro" id="IPR046342">
    <property type="entry name" value="CBS_dom_sf"/>
</dbReference>
<organism evidence="5 6">
    <name type="scientific">Mollisia scopiformis</name>
    <name type="common">Conifer needle endophyte fungus</name>
    <name type="synonym">Phialocephala scopiformis</name>
    <dbReference type="NCBI Taxonomy" id="149040"/>
    <lineage>
        <taxon>Eukaryota</taxon>
        <taxon>Fungi</taxon>
        <taxon>Dikarya</taxon>
        <taxon>Ascomycota</taxon>
        <taxon>Pezizomycotina</taxon>
        <taxon>Leotiomycetes</taxon>
        <taxon>Helotiales</taxon>
        <taxon>Mollisiaceae</taxon>
        <taxon>Mollisia</taxon>
    </lineage>
</organism>
<feature type="transmembrane region" description="Helical" evidence="3">
    <location>
        <begin position="147"/>
        <end position="170"/>
    </location>
</feature>
<keyword evidence="3" id="KW-0472">Membrane</keyword>
<dbReference type="SUPFAM" id="SSF54631">
    <property type="entry name" value="CBS-domain pair"/>
    <property type="match status" value="1"/>
</dbReference>
<dbReference type="InterPro" id="IPR002550">
    <property type="entry name" value="CNNM"/>
</dbReference>
<evidence type="ECO:0000256" key="3">
    <source>
        <dbReference type="SAM" id="Phobius"/>
    </source>
</evidence>
<keyword evidence="6" id="KW-1185">Reference proteome</keyword>
<feature type="transmembrane region" description="Helical" evidence="3">
    <location>
        <begin position="182"/>
        <end position="202"/>
    </location>
</feature>
<keyword evidence="3" id="KW-0812">Transmembrane</keyword>
<feature type="region of interest" description="Disordered" evidence="2">
    <location>
        <begin position="756"/>
        <end position="781"/>
    </location>
</feature>
<dbReference type="RefSeq" id="XP_018061631.1">
    <property type="nucleotide sequence ID" value="XM_018221727.1"/>
</dbReference>
<feature type="region of interest" description="Disordered" evidence="2">
    <location>
        <begin position="859"/>
        <end position="902"/>
    </location>
</feature>
<feature type="transmembrane region" description="Helical" evidence="3">
    <location>
        <begin position="68"/>
        <end position="95"/>
    </location>
</feature>
<evidence type="ECO:0000313" key="6">
    <source>
        <dbReference type="Proteomes" id="UP000070700"/>
    </source>
</evidence>
<dbReference type="KEGG" id="psco:LY89DRAFT_766407"/>
<reference evidence="5 6" key="1">
    <citation type="submission" date="2015-10" db="EMBL/GenBank/DDBJ databases">
        <title>Full genome of DAOMC 229536 Phialocephala scopiformis, a fungal endophyte of spruce producing the potent anti-insectan compound rugulosin.</title>
        <authorList>
            <consortium name="DOE Joint Genome Institute"/>
            <person name="Walker A.K."/>
            <person name="Frasz S.L."/>
            <person name="Seifert K.A."/>
            <person name="Miller J.D."/>
            <person name="Mondo S.J."/>
            <person name="Labutti K."/>
            <person name="Lipzen A."/>
            <person name="Dockter R."/>
            <person name="Kennedy M."/>
            <person name="Grigoriev I.V."/>
            <person name="Spatafora J.W."/>
        </authorList>
    </citation>
    <scope>NUCLEOTIDE SEQUENCE [LARGE SCALE GENOMIC DNA]</scope>
    <source>
        <strain evidence="5 6">CBS 120377</strain>
    </source>
</reference>
<protein>
    <recommendedName>
        <fullName evidence="4">CNNM transmembrane domain-containing protein</fullName>
    </recommendedName>
</protein>
<feature type="region of interest" description="Disordered" evidence="2">
    <location>
        <begin position="604"/>
        <end position="624"/>
    </location>
</feature>
<accession>A0A132B4F6</accession>
<dbReference type="Gene3D" id="3.10.580.10">
    <property type="entry name" value="CBS-domain"/>
    <property type="match status" value="1"/>
</dbReference>
<dbReference type="STRING" id="149040.A0A132B4F6"/>
<dbReference type="PANTHER" id="PTHR12064">
    <property type="entry name" value="METAL TRANSPORTER CNNM"/>
    <property type="match status" value="1"/>
</dbReference>
<dbReference type="EMBL" id="KQ947440">
    <property type="protein sequence ID" value="KUJ07276.1"/>
    <property type="molecule type" value="Genomic_DNA"/>
</dbReference>
<feature type="compositionally biased region" description="Basic and acidic residues" evidence="2">
    <location>
        <begin position="859"/>
        <end position="876"/>
    </location>
</feature>
<evidence type="ECO:0000256" key="2">
    <source>
        <dbReference type="SAM" id="MobiDB-lite"/>
    </source>
</evidence>
<dbReference type="GO" id="GO:0030026">
    <property type="term" value="P:intracellular manganese ion homeostasis"/>
    <property type="evidence" value="ECO:0007669"/>
    <property type="project" value="TreeGrafter"/>
</dbReference>
<feature type="transmembrane region" description="Helical" evidence="3">
    <location>
        <begin position="116"/>
        <end position="141"/>
    </location>
</feature>
<feature type="compositionally biased region" description="Polar residues" evidence="2">
    <location>
        <begin position="604"/>
        <end position="613"/>
    </location>
</feature>
<evidence type="ECO:0000256" key="1">
    <source>
        <dbReference type="ARBA" id="ARBA00022737"/>
    </source>
</evidence>
<evidence type="ECO:0000313" key="5">
    <source>
        <dbReference type="EMBL" id="KUJ07276.1"/>
    </source>
</evidence>
<dbReference type="PANTHER" id="PTHR12064:SF97">
    <property type="entry name" value="METAL TRANSPORTER CNNM-5"/>
    <property type="match status" value="1"/>
</dbReference>
<feature type="domain" description="CNNM transmembrane" evidence="4">
    <location>
        <begin position="69"/>
        <end position="230"/>
    </location>
</feature>
<dbReference type="Proteomes" id="UP000070700">
    <property type="component" value="Unassembled WGS sequence"/>
</dbReference>
<dbReference type="GO" id="GO:0010960">
    <property type="term" value="P:magnesium ion homeostasis"/>
    <property type="evidence" value="ECO:0007669"/>
    <property type="project" value="InterPro"/>
</dbReference>
<gene>
    <name evidence="5" type="ORF">LY89DRAFT_766407</name>
</gene>